<reference evidence="2 3" key="1">
    <citation type="journal article" date="2020" name="Genome Biol. Evol.">
        <title>Comparative genomics of Sclerotiniaceae.</title>
        <authorList>
            <person name="Valero Jimenez C.A."/>
            <person name="Steentjes M."/>
            <person name="Scholten O.E."/>
            <person name="Van Kan J.A.L."/>
        </authorList>
    </citation>
    <scope>NUCLEOTIDE SEQUENCE [LARGE SCALE GENOMIC DNA]</scope>
    <source>
        <strain evidence="2 3">MUCL 94</strain>
    </source>
</reference>
<feature type="compositionally biased region" description="Low complexity" evidence="1">
    <location>
        <begin position="7"/>
        <end position="21"/>
    </location>
</feature>
<organism evidence="2 3">
    <name type="scientific">Botrytis byssoidea</name>
    <dbReference type="NCBI Taxonomy" id="139641"/>
    <lineage>
        <taxon>Eukaryota</taxon>
        <taxon>Fungi</taxon>
        <taxon>Dikarya</taxon>
        <taxon>Ascomycota</taxon>
        <taxon>Pezizomycotina</taxon>
        <taxon>Leotiomycetes</taxon>
        <taxon>Helotiales</taxon>
        <taxon>Sclerotiniaceae</taxon>
        <taxon>Botrytis</taxon>
    </lineage>
</organism>
<comment type="caution">
    <text evidence="2">The sequence shown here is derived from an EMBL/GenBank/DDBJ whole genome shotgun (WGS) entry which is preliminary data.</text>
</comment>
<evidence type="ECO:0000256" key="1">
    <source>
        <dbReference type="SAM" id="MobiDB-lite"/>
    </source>
</evidence>
<dbReference type="Proteomes" id="UP000710849">
    <property type="component" value="Unassembled WGS sequence"/>
</dbReference>
<protein>
    <submittedName>
        <fullName evidence="2">Uncharacterized protein</fullName>
    </submittedName>
</protein>
<name>A0A9P5IU97_9HELO</name>
<dbReference type="GeneID" id="62146757"/>
<evidence type="ECO:0000313" key="3">
    <source>
        <dbReference type="Proteomes" id="UP000710849"/>
    </source>
</evidence>
<accession>A0A9P5IU97</accession>
<dbReference type="AlphaFoldDB" id="A0A9P5IU97"/>
<dbReference type="RefSeq" id="XP_038735543.1">
    <property type="nucleotide sequence ID" value="XM_038873680.1"/>
</dbReference>
<gene>
    <name evidence="2" type="ORF">EAE97_003168</name>
</gene>
<dbReference type="EMBL" id="RCSW01000005">
    <property type="protein sequence ID" value="KAF7949659.1"/>
    <property type="molecule type" value="Genomic_DNA"/>
</dbReference>
<proteinExistence type="predicted"/>
<feature type="compositionally biased region" description="Polar residues" evidence="1">
    <location>
        <begin position="23"/>
        <end position="36"/>
    </location>
</feature>
<feature type="region of interest" description="Disordered" evidence="1">
    <location>
        <begin position="1"/>
        <end position="36"/>
    </location>
</feature>
<evidence type="ECO:0000313" key="2">
    <source>
        <dbReference type="EMBL" id="KAF7949659.1"/>
    </source>
</evidence>
<keyword evidence="3" id="KW-1185">Reference proteome</keyword>
<sequence length="103" mass="11048">MSRKLCLRNSFRGSSSRSLSNELHPTTSDHSSQNLLTSAHLWRPSVNDPLLPAGEVRHGIPPTIKFGKTPLHSPNSSLHIIRGISVAAADNDRSHSGEGGSFG</sequence>